<protein>
    <submittedName>
        <fullName evidence="7">Xaa-Pro aminopeptidase</fullName>
        <ecNumber evidence="7">3.4.11.9</ecNumber>
    </submittedName>
</protein>
<dbReference type="FunFam" id="3.90.230.10:FF:000009">
    <property type="entry name" value="xaa-Pro aminopeptidase 2"/>
    <property type="match status" value="1"/>
</dbReference>
<comment type="caution">
    <text evidence="7">The sequence shown here is derived from an EMBL/GenBank/DDBJ whole genome shotgun (WGS) entry which is preliminary data.</text>
</comment>
<dbReference type="InterPro" id="IPR050422">
    <property type="entry name" value="X-Pro_aminopeptidase_P"/>
</dbReference>
<evidence type="ECO:0000259" key="4">
    <source>
        <dbReference type="Pfam" id="PF00557"/>
    </source>
</evidence>
<dbReference type="Pfam" id="PF01321">
    <property type="entry name" value="Creatinase_N"/>
    <property type="match status" value="1"/>
</dbReference>
<evidence type="ECO:0000313" key="8">
    <source>
        <dbReference type="Proteomes" id="UP001241537"/>
    </source>
</evidence>
<keyword evidence="7" id="KW-0031">Aminopeptidase</keyword>
<evidence type="ECO:0000256" key="3">
    <source>
        <dbReference type="ARBA" id="ARBA00022801"/>
    </source>
</evidence>
<dbReference type="InterPro" id="IPR000587">
    <property type="entry name" value="Creatinase_N"/>
</dbReference>
<dbReference type="InterPro" id="IPR033740">
    <property type="entry name" value="Pept_M24B"/>
</dbReference>
<dbReference type="CDD" id="cd01085">
    <property type="entry name" value="APP"/>
    <property type="match status" value="1"/>
</dbReference>
<dbReference type="PANTHER" id="PTHR43763:SF6">
    <property type="entry name" value="XAA-PRO AMINOPEPTIDASE 1"/>
    <property type="match status" value="1"/>
</dbReference>
<dbReference type="GO" id="GO:0005737">
    <property type="term" value="C:cytoplasm"/>
    <property type="evidence" value="ECO:0007669"/>
    <property type="project" value="UniProtKB-ARBA"/>
</dbReference>
<evidence type="ECO:0000256" key="2">
    <source>
        <dbReference type="ARBA" id="ARBA00022723"/>
    </source>
</evidence>
<dbReference type="InterPro" id="IPR036005">
    <property type="entry name" value="Creatinase/aminopeptidase-like"/>
</dbReference>
<dbReference type="InterPro" id="IPR032416">
    <property type="entry name" value="Peptidase_M24_C"/>
</dbReference>
<dbReference type="SUPFAM" id="SSF53092">
    <property type="entry name" value="Creatinase/prolidase N-terminal domain"/>
    <property type="match status" value="1"/>
</dbReference>
<dbReference type="PANTHER" id="PTHR43763">
    <property type="entry name" value="XAA-PRO AMINOPEPTIDASE 1"/>
    <property type="match status" value="1"/>
</dbReference>
<feature type="domain" description="Peptidase M24 C-terminal" evidence="6">
    <location>
        <begin position="535"/>
        <end position="595"/>
    </location>
</feature>
<gene>
    <name evidence="7" type="ORF">J2S20_001410</name>
</gene>
<dbReference type="Pfam" id="PF16189">
    <property type="entry name" value="Creatinase_N_2"/>
    <property type="match status" value="1"/>
</dbReference>
<evidence type="ECO:0000313" key="7">
    <source>
        <dbReference type="EMBL" id="MDQ0152716.1"/>
    </source>
</evidence>
<dbReference type="InterPro" id="IPR000994">
    <property type="entry name" value="Pept_M24"/>
</dbReference>
<evidence type="ECO:0000259" key="5">
    <source>
        <dbReference type="Pfam" id="PF01321"/>
    </source>
</evidence>
<dbReference type="RefSeq" id="WP_146137140.1">
    <property type="nucleotide sequence ID" value="NZ_JAUSTO010000007.1"/>
</dbReference>
<name>A0AAE3VAE9_9FIRM</name>
<evidence type="ECO:0000256" key="1">
    <source>
        <dbReference type="ARBA" id="ARBA00008766"/>
    </source>
</evidence>
<reference evidence="7" key="1">
    <citation type="submission" date="2023-07" db="EMBL/GenBank/DDBJ databases">
        <title>Genomic Encyclopedia of Type Strains, Phase IV (KMG-IV): sequencing the most valuable type-strain genomes for metagenomic binning, comparative biology and taxonomic classification.</title>
        <authorList>
            <person name="Goeker M."/>
        </authorList>
    </citation>
    <scope>NUCLEOTIDE SEQUENCE</scope>
    <source>
        <strain evidence="7">DSM 19659</strain>
    </source>
</reference>
<dbReference type="Gene3D" id="3.90.230.10">
    <property type="entry name" value="Creatinase/methionine aminopeptidase superfamily"/>
    <property type="match status" value="1"/>
</dbReference>
<dbReference type="SUPFAM" id="SSF55920">
    <property type="entry name" value="Creatinase/aminopeptidase"/>
    <property type="match status" value="1"/>
</dbReference>
<dbReference type="InterPro" id="IPR029149">
    <property type="entry name" value="Creatin/AminoP/Spt16_N"/>
</dbReference>
<keyword evidence="8" id="KW-1185">Reference proteome</keyword>
<keyword evidence="2" id="KW-0479">Metal-binding</keyword>
<evidence type="ECO:0000259" key="6">
    <source>
        <dbReference type="Pfam" id="PF16188"/>
    </source>
</evidence>
<dbReference type="EC" id="3.4.11.9" evidence="7"/>
<comment type="similarity">
    <text evidence="1">Belongs to the peptidase M24B family.</text>
</comment>
<proteinExistence type="inferred from homology"/>
<dbReference type="Pfam" id="PF00557">
    <property type="entry name" value="Peptidase_M24"/>
    <property type="match status" value="1"/>
</dbReference>
<keyword evidence="7" id="KW-0645">Protease</keyword>
<keyword evidence="3 7" id="KW-0378">Hydrolase</keyword>
<dbReference type="Proteomes" id="UP001241537">
    <property type="component" value="Unassembled WGS sequence"/>
</dbReference>
<feature type="domain" description="Creatinase N-terminal" evidence="5">
    <location>
        <begin position="6"/>
        <end position="125"/>
    </location>
</feature>
<organism evidence="7 8">
    <name type="scientific">Moryella indoligenes</name>
    <dbReference type="NCBI Taxonomy" id="371674"/>
    <lineage>
        <taxon>Bacteria</taxon>
        <taxon>Bacillati</taxon>
        <taxon>Bacillota</taxon>
        <taxon>Clostridia</taxon>
        <taxon>Lachnospirales</taxon>
        <taxon>Lachnospiraceae</taxon>
        <taxon>Moryella</taxon>
    </lineage>
</organism>
<feature type="domain" description="Peptidase M24" evidence="4">
    <location>
        <begin position="306"/>
        <end position="527"/>
    </location>
</feature>
<sequence length="612" mass="68929">MREALTALRREMKKQGISFWISPCQDAHGSEYISAHDECVRFLSGFTGDSCTLLVSAAGAWLWTDGRYFVQAEQELKGSGVKLMKMGEPEVPTLEAFLRNMLKEGEVLGFCAELISAKQGRRYLQIAEERGATLRTDRDLPGRVWKERPARSKEPIWVHAERYAGESAAEKLKLVREEMREQGATVFITSALGESAWLTNLRGSDIACNPVFLSYLVVKPHSAAIYLQKEALTPEAEAYLHSQKITVKRYDRFLKSISLLKNERLLMDSAVASYAMLEALDQSNELLDGLSPIYVLKSVKNSTEIEGMKACHIRDGVYLTRFLYWVKKHIREAGERCWTETELSDRLDALRAEDPDYVSLSFPTISAYGANAAMCHYSATPESAAAVEPRGLYLVDSGAQYLDGTTDVTRTVAVGETTEEERQDYTLAVIGMLNLMGAVFPYGTRGMNLDTYARQAMWARGRDFNHGTGHGVGHLNNVHEMPVSVRFRPHPDPRRDLPFVPGMVTSDEPGIYIEGSHGVRSENLILCVPHPDYEGFYTFEALTMAPLDPEPLELSLMKKADIRRFNRYQQLVYETLAPLLGEEERAWLAQLTAKIKKDKKDKHKKHEKNGKI</sequence>
<dbReference type="Pfam" id="PF16188">
    <property type="entry name" value="Peptidase_M24_C"/>
    <property type="match status" value="1"/>
</dbReference>
<dbReference type="AlphaFoldDB" id="A0AAE3VAE9"/>
<dbReference type="GO" id="GO:0070006">
    <property type="term" value="F:metalloaminopeptidase activity"/>
    <property type="evidence" value="ECO:0007669"/>
    <property type="project" value="InterPro"/>
</dbReference>
<accession>A0AAE3VAE9</accession>
<dbReference type="Gene3D" id="3.40.350.10">
    <property type="entry name" value="Creatinase/prolidase N-terminal domain"/>
    <property type="match status" value="2"/>
</dbReference>
<dbReference type="GO" id="GO:0046872">
    <property type="term" value="F:metal ion binding"/>
    <property type="evidence" value="ECO:0007669"/>
    <property type="project" value="UniProtKB-KW"/>
</dbReference>
<dbReference type="EMBL" id="JAUSTO010000007">
    <property type="protein sequence ID" value="MDQ0152716.1"/>
    <property type="molecule type" value="Genomic_DNA"/>
</dbReference>